<evidence type="ECO:0000256" key="1">
    <source>
        <dbReference type="ARBA" id="ARBA00009981"/>
    </source>
</evidence>
<comment type="function">
    <text evidence="2">Antitoxin component of a type II toxin-antitoxin (TA) system.</text>
</comment>
<dbReference type="SUPFAM" id="SSF143120">
    <property type="entry name" value="YefM-like"/>
    <property type="match status" value="1"/>
</dbReference>
<dbReference type="RefSeq" id="WP_002303154.1">
    <property type="nucleotide sequence ID" value="NZ_AP026656.1"/>
</dbReference>
<name>A0A133CED7_ENTFC</name>
<dbReference type="Pfam" id="PF02604">
    <property type="entry name" value="PhdYeFM_antitox"/>
    <property type="match status" value="1"/>
</dbReference>
<dbReference type="Gene3D" id="3.40.1620.10">
    <property type="entry name" value="YefM-like domain"/>
    <property type="match status" value="1"/>
</dbReference>
<comment type="similarity">
    <text evidence="1 2">Belongs to the phD/YefM antitoxin family.</text>
</comment>
<dbReference type="NCBIfam" id="TIGR01552">
    <property type="entry name" value="phd_fam"/>
    <property type="match status" value="1"/>
</dbReference>
<dbReference type="EMBL" id="MVGJ01000173">
    <property type="protein sequence ID" value="OOL79767.1"/>
    <property type="molecule type" value="Genomic_DNA"/>
</dbReference>
<dbReference type="AlphaFoldDB" id="A0A133CED7"/>
<sequence>MAKTVLNPSSARKNFYKLLKDVNENHTEIEIISERSENNAVLIGLDDLKAIKETLLLEQIGTLGVVRKREKDDSGFTNVDEIDWDNL</sequence>
<proteinExistence type="inferred from homology"/>
<dbReference type="InterPro" id="IPR036165">
    <property type="entry name" value="YefM-like_sf"/>
</dbReference>
<reference evidence="3 4" key="1">
    <citation type="submission" date="2017-02" db="EMBL/GenBank/DDBJ databases">
        <title>Clonality and virulence of isolates of VRE in Hematopoietic Stem Cell Transplanted (HSCT) patients.</title>
        <authorList>
            <person name="Marchi A.P."/>
            <person name="Martins R.C."/>
            <person name="Marie S.K."/>
            <person name="Levin A.S."/>
            <person name="Costa S.F."/>
        </authorList>
    </citation>
    <scope>NUCLEOTIDE SEQUENCE [LARGE SCALE GENOMIC DNA]</scope>
    <source>
        <strain evidence="3 4">LIM1759</strain>
    </source>
</reference>
<dbReference type="InterPro" id="IPR006442">
    <property type="entry name" value="Antitoxin_Phd/YefM"/>
</dbReference>
<comment type="caution">
    <text evidence="3">The sequence shown here is derived from an EMBL/GenBank/DDBJ whole genome shotgun (WGS) entry which is preliminary data.</text>
</comment>
<organism evidence="3 4">
    <name type="scientific">Enterococcus faecium</name>
    <name type="common">Streptococcus faecium</name>
    <dbReference type="NCBI Taxonomy" id="1352"/>
    <lineage>
        <taxon>Bacteria</taxon>
        <taxon>Bacillati</taxon>
        <taxon>Bacillota</taxon>
        <taxon>Bacilli</taxon>
        <taxon>Lactobacillales</taxon>
        <taxon>Enterococcaceae</taxon>
        <taxon>Enterococcus</taxon>
    </lineage>
</organism>
<evidence type="ECO:0000313" key="4">
    <source>
        <dbReference type="Proteomes" id="UP000191171"/>
    </source>
</evidence>
<protein>
    <recommendedName>
        <fullName evidence="2">Antitoxin</fullName>
    </recommendedName>
</protein>
<evidence type="ECO:0000313" key="3">
    <source>
        <dbReference type="EMBL" id="OOL79767.1"/>
    </source>
</evidence>
<dbReference type="Proteomes" id="UP000191171">
    <property type="component" value="Unassembled WGS sequence"/>
</dbReference>
<accession>A0A133CED7</accession>
<gene>
    <name evidence="3" type="ORF">B1P95_14850</name>
</gene>
<evidence type="ECO:0000256" key="2">
    <source>
        <dbReference type="RuleBase" id="RU362080"/>
    </source>
</evidence>